<accession>A0A348AFP0</accession>
<dbReference type="NCBIfam" id="TIGR02320">
    <property type="entry name" value="PEP_mutase"/>
    <property type="match status" value="1"/>
</dbReference>
<dbReference type="Gene3D" id="3.40.640.10">
    <property type="entry name" value="Type I PLP-dependent aspartate aminotransferase-like (Major domain)"/>
    <property type="match status" value="1"/>
</dbReference>
<dbReference type="Proteomes" id="UP000276437">
    <property type="component" value="Chromosome"/>
</dbReference>
<evidence type="ECO:0000256" key="1">
    <source>
        <dbReference type="ARBA" id="ARBA00001933"/>
    </source>
</evidence>
<evidence type="ECO:0000256" key="2">
    <source>
        <dbReference type="ARBA" id="ARBA00007441"/>
    </source>
</evidence>
<keyword evidence="4 7" id="KW-0808">Transferase</keyword>
<dbReference type="GO" id="GO:0050188">
    <property type="term" value="F:phosphoenolpyruvate mutase activity"/>
    <property type="evidence" value="ECO:0007669"/>
    <property type="project" value="InterPro"/>
</dbReference>
<dbReference type="Pfam" id="PF13714">
    <property type="entry name" value="PEP_mutase"/>
    <property type="match status" value="1"/>
</dbReference>
<gene>
    <name evidence="9" type="ORF">MAMMFC1_00528</name>
</gene>
<reference evidence="9 10" key="1">
    <citation type="journal article" date="2018" name="Int. J. Syst. Evol. Microbiol.">
        <title>Methylomusa anaerophila gen. nov., sp. nov., an anaerobic methanol-utilizing bacterium isolated from a microbial fuel cell.</title>
        <authorList>
            <person name="Amano N."/>
            <person name="Yamamuro A."/>
            <person name="Miyahara M."/>
            <person name="Kouzuma A."/>
            <person name="Abe T."/>
            <person name="Watanabe K."/>
        </authorList>
    </citation>
    <scope>NUCLEOTIDE SEQUENCE [LARGE SCALE GENOMIC DNA]</scope>
    <source>
        <strain evidence="9 10">MMFC1</strain>
    </source>
</reference>
<dbReference type="PANTHER" id="PTHR46383">
    <property type="entry name" value="ASPARTATE AMINOTRANSFERASE"/>
    <property type="match status" value="1"/>
</dbReference>
<dbReference type="InterPro" id="IPR015424">
    <property type="entry name" value="PyrdxlP-dep_Trfase"/>
</dbReference>
<dbReference type="PROSITE" id="PS00105">
    <property type="entry name" value="AA_TRANSFER_CLASS_1"/>
    <property type="match status" value="1"/>
</dbReference>
<evidence type="ECO:0000259" key="8">
    <source>
        <dbReference type="Pfam" id="PF00155"/>
    </source>
</evidence>
<evidence type="ECO:0000256" key="4">
    <source>
        <dbReference type="ARBA" id="ARBA00022679"/>
    </source>
</evidence>
<keyword evidence="6" id="KW-0413">Isomerase</keyword>
<proteinExistence type="inferred from homology"/>
<evidence type="ECO:0000256" key="3">
    <source>
        <dbReference type="ARBA" id="ARBA00022576"/>
    </source>
</evidence>
<dbReference type="CDD" id="cd00377">
    <property type="entry name" value="ICL_PEPM"/>
    <property type="match status" value="1"/>
</dbReference>
<dbReference type="KEGG" id="mana:MAMMFC1_00528"/>
<dbReference type="OrthoDB" id="9802328at2"/>
<dbReference type="GO" id="GO:0030170">
    <property type="term" value="F:pyridoxal phosphate binding"/>
    <property type="evidence" value="ECO:0007669"/>
    <property type="project" value="InterPro"/>
</dbReference>
<dbReference type="InterPro" id="IPR050596">
    <property type="entry name" value="AspAT/PAT-like"/>
</dbReference>
<dbReference type="PANTHER" id="PTHR46383:SF1">
    <property type="entry name" value="ASPARTATE AMINOTRANSFERASE"/>
    <property type="match status" value="1"/>
</dbReference>
<dbReference type="InterPro" id="IPR004838">
    <property type="entry name" value="NHTrfase_class1_PyrdxlP-BS"/>
</dbReference>
<feature type="domain" description="Aminotransferase class I/classII large" evidence="8">
    <location>
        <begin position="335"/>
        <end position="691"/>
    </location>
</feature>
<protein>
    <recommendedName>
        <fullName evidence="7">Aminotransferase</fullName>
        <ecNumber evidence="7">2.6.1.-</ecNumber>
    </recommendedName>
</protein>
<dbReference type="RefSeq" id="WP_126306231.1">
    <property type="nucleotide sequence ID" value="NZ_AP018449.1"/>
</dbReference>
<keyword evidence="3 7" id="KW-0032">Aminotransferase</keyword>
<keyword evidence="5" id="KW-0663">Pyridoxal phosphate</keyword>
<dbReference type="Gene3D" id="3.20.20.60">
    <property type="entry name" value="Phosphoenolpyruvate-binding domains"/>
    <property type="match status" value="1"/>
</dbReference>
<evidence type="ECO:0000313" key="10">
    <source>
        <dbReference type="Proteomes" id="UP000276437"/>
    </source>
</evidence>
<dbReference type="InterPro" id="IPR015422">
    <property type="entry name" value="PyrdxlP-dep_Trfase_small"/>
</dbReference>
<dbReference type="EMBL" id="AP018449">
    <property type="protein sequence ID" value="BBB89888.1"/>
    <property type="molecule type" value="Genomic_DNA"/>
</dbReference>
<dbReference type="InterPro" id="IPR012698">
    <property type="entry name" value="PEnolPyrv_PMutase_core"/>
</dbReference>
<comment type="similarity">
    <text evidence="2 7">Belongs to the class-I pyridoxal-phosphate-dependent aminotransferase family.</text>
</comment>
<name>A0A348AFP0_9FIRM</name>
<dbReference type="InterPro" id="IPR039556">
    <property type="entry name" value="ICL/PEPM"/>
</dbReference>
<dbReference type="InterPro" id="IPR015421">
    <property type="entry name" value="PyrdxlP-dep_Trfase_major"/>
</dbReference>
<comment type="cofactor">
    <cofactor evidence="1 7">
        <name>pyridoxal 5'-phosphate</name>
        <dbReference type="ChEBI" id="CHEBI:597326"/>
    </cofactor>
</comment>
<dbReference type="InterPro" id="IPR004839">
    <property type="entry name" value="Aminotransferase_I/II_large"/>
</dbReference>
<dbReference type="GO" id="GO:0006520">
    <property type="term" value="P:amino acid metabolic process"/>
    <property type="evidence" value="ECO:0007669"/>
    <property type="project" value="InterPro"/>
</dbReference>
<dbReference type="InterPro" id="IPR040442">
    <property type="entry name" value="Pyrv_kinase-like_dom_sf"/>
</dbReference>
<evidence type="ECO:0000256" key="7">
    <source>
        <dbReference type="RuleBase" id="RU000481"/>
    </source>
</evidence>
<dbReference type="Pfam" id="PF00155">
    <property type="entry name" value="Aminotran_1_2"/>
    <property type="match status" value="1"/>
</dbReference>
<keyword evidence="10" id="KW-1185">Reference proteome</keyword>
<sequence>MSNTTNNFISKSALFRQHLFSPETIFLMEAHNGLSAKIVQETGFDGIWASGLSISASLGVRDSNEASWTQVLEILEFMSDATSIPILVDGDTGYGNFNNVRRLVKKLCQRGIAAVCIEDKLFPKTNSFIGNSQQLADIDEFCGRIKAGQDSKTDPHFSIIARVEALIAGAGMDEALRRAEAYHQAGADAILIHSKQPTAAEVLEFARRWANRCPLVIVPTKYYTTPTEVFRQAKISMIIWANHNLRACISMMRQISQKIKKEQSLVNAEKNIASVDDIFDLVNDDELREAEKLYLPQKGYRGGPTSLAARNQLITESHTAAMRIKAQKLKEQGIPVVNFAAGELDIDTSEAIKTAAQNAIAQGYNKYTETLGIKKLREGIAAKITRETGVVYTAAEVGITVGAKQALYNSAMVLFESGDEVIIPSPYWVTFPAQVRLAEATPVFLDTEPCNYQIDIEQLKTLITPKTKAMIMNTPNNPTGVVYRWETLQEIAKLAIANNLWIIFDECYADLVHSPYEHYNIVKVVKEVKERTIVVNSFSKSCALTGWRIGYVCAPSLIIKAIQKMQGHMTSNVCSIAQHAVLAALEPNHNSFVENTRKLLKQRLDTALEIINTMDAVTYVVPQGAFYVFLNVKQLLGKTYHETFIADVNILAQLLLEEAHVAVVPGDAFGNGNCIRISYAISQEDISNGLQKMKDFFAKIQY</sequence>
<dbReference type="InterPro" id="IPR015813">
    <property type="entry name" value="Pyrv/PenolPyrv_kinase-like_dom"/>
</dbReference>
<dbReference type="SUPFAM" id="SSF53383">
    <property type="entry name" value="PLP-dependent transferases"/>
    <property type="match status" value="1"/>
</dbReference>
<organism evidence="9 10">
    <name type="scientific">Methylomusa anaerophila</name>
    <dbReference type="NCBI Taxonomy" id="1930071"/>
    <lineage>
        <taxon>Bacteria</taxon>
        <taxon>Bacillati</taxon>
        <taxon>Bacillota</taxon>
        <taxon>Negativicutes</taxon>
        <taxon>Selenomonadales</taxon>
        <taxon>Sporomusaceae</taxon>
        <taxon>Methylomusa</taxon>
    </lineage>
</organism>
<dbReference type="CDD" id="cd00609">
    <property type="entry name" value="AAT_like"/>
    <property type="match status" value="1"/>
</dbReference>
<evidence type="ECO:0000313" key="9">
    <source>
        <dbReference type="EMBL" id="BBB89888.1"/>
    </source>
</evidence>
<dbReference type="FunFam" id="3.40.640.10:FF:000033">
    <property type="entry name" value="Aspartate aminotransferase"/>
    <property type="match status" value="1"/>
</dbReference>
<dbReference type="Gene3D" id="3.90.1150.10">
    <property type="entry name" value="Aspartate Aminotransferase, domain 1"/>
    <property type="match status" value="1"/>
</dbReference>
<dbReference type="EC" id="2.6.1.-" evidence="7"/>
<dbReference type="AlphaFoldDB" id="A0A348AFP0"/>
<evidence type="ECO:0000256" key="6">
    <source>
        <dbReference type="ARBA" id="ARBA00023235"/>
    </source>
</evidence>
<evidence type="ECO:0000256" key="5">
    <source>
        <dbReference type="ARBA" id="ARBA00022898"/>
    </source>
</evidence>
<dbReference type="SUPFAM" id="SSF51621">
    <property type="entry name" value="Phosphoenolpyruvate/pyruvate domain"/>
    <property type="match status" value="1"/>
</dbReference>
<dbReference type="GO" id="GO:0008483">
    <property type="term" value="F:transaminase activity"/>
    <property type="evidence" value="ECO:0007669"/>
    <property type="project" value="UniProtKB-KW"/>
</dbReference>